<feature type="region of interest" description="Disordered" evidence="1">
    <location>
        <begin position="1"/>
        <end position="22"/>
    </location>
</feature>
<name>A0A380TJS2_9ZZZZ</name>
<gene>
    <name evidence="2" type="ORF">DF3PB_5270006</name>
</gene>
<protein>
    <submittedName>
        <fullName evidence="2">Uncharacterized protein</fullName>
    </submittedName>
</protein>
<reference evidence="2" key="1">
    <citation type="submission" date="2018-07" db="EMBL/GenBank/DDBJ databases">
        <authorList>
            <person name="Quirk P.G."/>
            <person name="Krulwich T.A."/>
        </authorList>
    </citation>
    <scope>NUCLEOTIDE SEQUENCE</scope>
</reference>
<accession>A0A380TJS2</accession>
<evidence type="ECO:0000256" key="1">
    <source>
        <dbReference type="SAM" id="MobiDB-lite"/>
    </source>
</evidence>
<evidence type="ECO:0000313" key="2">
    <source>
        <dbReference type="EMBL" id="SUS07904.1"/>
    </source>
</evidence>
<proteinExistence type="predicted"/>
<sequence>MPGGRPCPLGTGPDREARCPAGCGQRRRRNRAFRQPLALSPGLQTAGGGCRQTGVGLGRELLQLYFTTFAQVGWSARMASPSAGNCTAKPRLPAQASINHV</sequence>
<dbReference type="AlphaFoldDB" id="A0A380TJS2"/>
<dbReference type="EMBL" id="UIDG01000476">
    <property type="protein sequence ID" value="SUS07904.1"/>
    <property type="molecule type" value="Genomic_DNA"/>
</dbReference>
<organism evidence="2">
    <name type="scientific">metagenome</name>
    <dbReference type="NCBI Taxonomy" id="256318"/>
    <lineage>
        <taxon>unclassified sequences</taxon>
        <taxon>metagenomes</taxon>
    </lineage>
</organism>